<accession>A0AB39XMM3</accession>
<sequence length="89" mass="9913">MTRSEAIRRLVETGAEGEMSNTQKAGVMSSTRGNRWTPAEDDAFRKMAEANIRPELIAKVLNRSVHSVKARAYAIGLPLKWFKPKAKGK</sequence>
<dbReference type="AlphaFoldDB" id="A0AB39XMM3"/>
<keyword evidence="2" id="KW-0238">DNA-binding</keyword>
<reference evidence="2" key="1">
    <citation type="submission" date="2024-08" db="EMBL/GenBank/DDBJ databases">
        <authorList>
            <person name="Chaddad Z."/>
            <person name="Lamrabet M."/>
            <person name="Bouhnik O."/>
            <person name="Alami S."/>
            <person name="Wipf D."/>
            <person name="Courty P.E."/>
            <person name="Missbah El Idrissi M."/>
        </authorList>
    </citation>
    <scope>NUCLEOTIDE SEQUENCE</scope>
    <source>
        <strain evidence="2">LLZ17</strain>
    </source>
</reference>
<proteinExistence type="predicted"/>
<dbReference type="InterPro" id="IPR001005">
    <property type="entry name" value="SANT/Myb"/>
</dbReference>
<evidence type="ECO:0000256" key="1">
    <source>
        <dbReference type="SAM" id="MobiDB-lite"/>
    </source>
</evidence>
<feature type="compositionally biased region" description="Polar residues" evidence="1">
    <location>
        <begin position="19"/>
        <end position="34"/>
    </location>
</feature>
<dbReference type="EMBL" id="CP165734">
    <property type="protein sequence ID" value="XDV58419.1"/>
    <property type="molecule type" value="Genomic_DNA"/>
</dbReference>
<feature type="region of interest" description="Disordered" evidence="1">
    <location>
        <begin position="12"/>
        <end position="37"/>
    </location>
</feature>
<protein>
    <submittedName>
        <fullName evidence="2">SANT/Myb-like DNA-binding domain-containing protein</fullName>
    </submittedName>
</protein>
<organism evidence="2">
    <name type="scientific">Bradyrhizobium sp. LLZ17</name>
    <dbReference type="NCBI Taxonomy" id="3239388"/>
    <lineage>
        <taxon>Bacteria</taxon>
        <taxon>Pseudomonadati</taxon>
        <taxon>Pseudomonadota</taxon>
        <taxon>Alphaproteobacteria</taxon>
        <taxon>Hyphomicrobiales</taxon>
        <taxon>Nitrobacteraceae</taxon>
        <taxon>Bradyrhizobium</taxon>
    </lineage>
</organism>
<gene>
    <name evidence="2" type="ORF">AB8Z38_02455</name>
</gene>
<name>A0AB39XMM3_9BRAD</name>
<evidence type="ECO:0000313" key="2">
    <source>
        <dbReference type="EMBL" id="XDV58419.1"/>
    </source>
</evidence>
<dbReference type="GO" id="GO:0003677">
    <property type="term" value="F:DNA binding"/>
    <property type="evidence" value="ECO:0007669"/>
    <property type="project" value="UniProtKB-KW"/>
</dbReference>
<dbReference type="CDD" id="cd00167">
    <property type="entry name" value="SANT"/>
    <property type="match status" value="1"/>
</dbReference>
<dbReference type="RefSeq" id="WP_369722948.1">
    <property type="nucleotide sequence ID" value="NZ_CP165734.1"/>
</dbReference>